<dbReference type="SUPFAM" id="SSF55961">
    <property type="entry name" value="Bet v1-like"/>
    <property type="match status" value="1"/>
</dbReference>
<dbReference type="Proteomes" id="UP000292544">
    <property type="component" value="Unassembled WGS sequence"/>
</dbReference>
<reference evidence="3" key="1">
    <citation type="submission" date="2019-02" db="EMBL/GenBank/DDBJ databases">
        <title>Draft genome sequence of Muricauda sp. 176CP4-71.</title>
        <authorList>
            <person name="Park J.-S."/>
        </authorList>
    </citation>
    <scope>NUCLEOTIDE SEQUENCE [LARGE SCALE GENOMIC DNA]</scope>
    <source>
        <strain evidence="3">176GS2-150</strain>
    </source>
</reference>
<dbReference type="InterPro" id="IPR051604">
    <property type="entry name" value="Ergot_Alk_Oxidoreductase"/>
</dbReference>
<dbReference type="InterPro" id="IPR036291">
    <property type="entry name" value="NAD(P)-bd_dom_sf"/>
</dbReference>
<dbReference type="SUPFAM" id="SSF51735">
    <property type="entry name" value="NAD(P)-binding Rossmann-fold domains"/>
    <property type="match status" value="1"/>
</dbReference>
<sequence length="491" mass="54925">MENNSSTLQAMNILVVGASGYVGRHLVPKLLQQGHKVRVSARRVTELVALFDQQPVDICPMDLLQPTTVTEACRDIDIAFYLVHSMQAGDDFAERDRRAAHVFGREASRAGIKQIVYLGALAPEDTHSLHLRSRAETGEALREGGVPVTELRAPIIVGAGSVPFEAIRDMVNHLPGMLLPTAVKNKSAPIALDNLLFYLVGVMACREAYQQIYDVAGPDTISYLQQIEKYAAVTEQRFKPLPFFLISIAMVRFGMPLFSSAPKGVIKALLGGLKHDILADDKAIRRLLPQPLLSYEQAVEKALADEQSWPAPLTWFQGNMAFREGWRNAAFYGDCLVLSHESAMPAKPIWQVLSKIGGKQRFFFMNWVWAIREWIDFCVGGPGRDLGRDTADKFVVGERVDSWNILRVNEEKSVLLGFGMKGPGSGNLEFRLEPLPDGGTRITMLAYWHPAGFWGQLYWYSMMRPHTFLFWGMLRRISALAVKQHLRSSPD</sequence>
<comment type="caution">
    <text evidence="2">The sequence shown here is derived from an EMBL/GenBank/DDBJ whole genome shotgun (WGS) entry which is preliminary data.</text>
</comment>
<accession>A0ABY1WRD9</accession>
<feature type="domain" description="NAD(P)-binding" evidence="1">
    <location>
        <begin position="17"/>
        <end position="126"/>
    </location>
</feature>
<organism evidence="2 3">
    <name type="scientific">Corallincola spongiicola</name>
    <dbReference type="NCBI Taxonomy" id="2520508"/>
    <lineage>
        <taxon>Bacteria</taxon>
        <taxon>Pseudomonadati</taxon>
        <taxon>Pseudomonadota</taxon>
        <taxon>Gammaproteobacteria</taxon>
        <taxon>Alteromonadales</taxon>
        <taxon>Psychromonadaceae</taxon>
        <taxon>Corallincola</taxon>
    </lineage>
</organism>
<name>A0ABY1WRD9_9GAMM</name>
<dbReference type="Pfam" id="PF13460">
    <property type="entry name" value="NAD_binding_10"/>
    <property type="match status" value="1"/>
</dbReference>
<keyword evidence="3" id="KW-1185">Reference proteome</keyword>
<dbReference type="EMBL" id="SHLY01000002">
    <property type="protein sequence ID" value="TAA47195.1"/>
    <property type="molecule type" value="Genomic_DNA"/>
</dbReference>
<proteinExistence type="predicted"/>
<evidence type="ECO:0000313" key="2">
    <source>
        <dbReference type="EMBL" id="TAA47195.1"/>
    </source>
</evidence>
<protein>
    <submittedName>
        <fullName evidence="2">DUF2867 domain-containing protein</fullName>
    </submittedName>
</protein>
<dbReference type="PANTHER" id="PTHR43162:SF1">
    <property type="entry name" value="PRESTALK A DIFFERENTIATION PROTEIN A"/>
    <property type="match status" value="1"/>
</dbReference>
<gene>
    <name evidence="2" type="ORF">EXY25_08115</name>
</gene>
<dbReference type="InterPro" id="IPR021295">
    <property type="entry name" value="DUF2867"/>
</dbReference>
<evidence type="ECO:0000259" key="1">
    <source>
        <dbReference type="Pfam" id="PF13460"/>
    </source>
</evidence>
<dbReference type="Pfam" id="PF11066">
    <property type="entry name" value="DUF2867"/>
    <property type="match status" value="1"/>
</dbReference>
<evidence type="ECO:0000313" key="3">
    <source>
        <dbReference type="Proteomes" id="UP000292544"/>
    </source>
</evidence>
<dbReference type="Gene3D" id="3.40.50.720">
    <property type="entry name" value="NAD(P)-binding Rossmann-like Domain"/>
    <property type="match status" value="1"/>
</dbReference>
<dbReference type="PANTHER" id="PTHR43162">
    <property type="match status" value="1"/>
</dbReference>
<dbReference type="RefSeq" id="WP_130566374.1">
    <property type="nucleotide sequence ID" value="NZ_SHLY01000002.1"/>
</dbReference>
<dbReference type="InterPro" id="IPR016040">
    <property type="entry name" value="NAD(P)-bd_dom"/>
</dbReference>